<gene>
    <name evidence="6" type="ORF">HU200_038715</name>
</gene>
<evidence type="ECO:0000259" key="5">
    <source>
        <dbReference type="SMART" id="SM00856"/>
    </source>
</evidence>
<dbReference type="Pfam" id="PF04043">
    <property type="entry name" value="PMEI"/>
    <property type="match status" value="2"/>
</dbReference>
<dbReference type="Gene3D" id="1.20.140.40">
    <property type="entry name" value="Invertase/pectin methylesterase inhibitor family protein"/>
    <property type="match status" value="2"/>
</dbReference>
<dbReference type="InterPro" id="IPR006501">
    <property type="entry name" value="Pectinesterase_inhib_dom"/>
</dbReference>
<dbReference type="EMBL" id="JACEFO010001924">
    <property type="protein sequence ID" value="KAF8693326.1"/>
    <property type="molecule type" value="Genomic_DNA"/>
</dbReference>
<keyword evidence="1 4" id="KW-0732">Signal</keyword>
<dbReference type="CDD" id="cd15795">
    <property type="entry name" value="PMEI-Pla_a_1_like"/>
    <property type="match status" value="2"/>
</dbReference>
<organism evidence="6 7">
    <name type="scientific">Digitaria exilis</name>
    <dbReference type="NCBI Taxonomy" id="1010633"/>
    <lineage>
        <taxon>Eukaryota</taxon>
        <taxon>Viridiplantae</taxon>
        <taxon>Streptophyta</taxon>
        <taxon>Embryophyta</taxon>
        <taxon>Tracheophyta</taxon>
        <taxon>Spermatophyta</taxon>
        <taxon>Magnoliopsida</taxon>
        <taxon>Liliopsida</taxon>
        <taxon>Poales</taxon>
        <taxon>Poaceae</taxon>
        <taxon>PACMAD clade</taxon>
        <taxon>Panicoideae</taxon>
        <taxon>Panicodae</taxon>
        <taxon>Paniceae</taxon>
        <taxon>Anthephorinae</taxon>
        <taxon>Digitaria</taxon>
    </lineage>
</organism>
<dbReference type="SMART" id="SM00856">
    <property type="entry name" value="PMEI"/>
    <property type="match status" value="2"/>
</dbReference>
<reference evidence="6" key="1">
    <citation type="submission" date="2020-07" db="EMBL/GenBank/DDBJ databases">
        <title>Genome sequence and genetic diversity analysis of an under-domesticated orphan crop, white fonio (Digitaria exilis).</title>
        <authorList>
            <person name="Bennetzen J.L."/>
            <person name="Chen S."/>
            <person name="Ma X."/>
            <person name="Wang X."/>
            <person name="Yssel A.E.J."/>
            <person name="Chaluvadi S.R."/>
            <person name="Johnson M."/>
            <person name="Gangashetty P."/>
            <person name="Hamidou F."/>
            <person name="Sanogo M.D."/>
            <person name="Zwaenepoel A."/>
            <person name="Wallace J."/>
            <person name="Van De Peer Y."/>
            <person name="Van Deynze A."/>
        </authorList>
    </citation>
    <scope>NUCLEOTIDE SEQUENCE</scope>
    <source>
        <tissue evidence="6">Leaves</tissue>
    </source>
</reference>
<evidence type="ECO:0000256" key="4">
    <source>
        <dbReference type="SAM" id="SignalP"/>
    </source>
</evidence>
<evidence type="ECO:0000256" key="1">
    <source>
        <dbReference type="ARBA" id="ARBA00022729"/>
    </source>
</evidence>
<dbReference type="OrthoDB" id="615314at2759"/>
<evidence type="ECO:0000256" key="3">
    <source>
        <dbReference type="ARBA" id="ARBA00038471"/>
    </source>
</evidence>
<keyword evidence="2" id="KW-1015">Disulfide bond</keyword>
<name>A0A835BB39_9POAL</name>
<feature type="signal peptide" evidence="4">
    <location>
        <begin position="1"/>
        <end position="28"/>
    </location>
</feature>
<dbReference type="InterPro" id="IPR035513">
    <property type="entry name" value="Invertase/methylesterase_inhib"/>
</dbReference>
<dbReference type="PANTHER" id="PTHR35357">
    <property type="entry name" value="OS02G0537100 PROTEIN"/>
    <property type="match status" value="1"/>
</dbReference>
<proteinExistence type="inferred from homology"/>
<dbReference type="SUPFAM" id="SSF101148">
    <property type="entry name" value="Plant invertase/pectin methylesterase inhibitor"/>
    <property type="match status" value="2"/>
</dbReference>
<feature type="domain" description="Pectinesterase inhibitor" evidence="5">
    <location>
        <begin position="25"/>
        <end position="183"/>
    </location>
</feature>
<feature type="domain" description="Pectinesterase inhibitor" evidence="5">
    <location>
        <begin position="337"/>
        <end position="485"/>
    </location>
</feature>
<evidence type="ECO:0000313" key="7">
    <source>
        <dbReference type="Proteomes" id="UP000636709"/>
    </source>
</evidence>
<comment type="caution">
    <text evidence="6">The sequence shown here is derived from an EMBL/GenBank/DDBJ whole genome shotgun (WGS) entry which is preliminary data.</text>
</comment>
<protein>
    <recommendedName>
        <fullName evidence="5">Pectinesterase inhibitor domain-containing protein</fullName>
    </recommendedName>
</protein>
<dbReference type="PANTHER" id="PTHR35357:SF2">
    <property type="entry name" value="PECTINESTERASE INHIBITOR 8"/>
    <property type="match status" value="1"/>
</dbReference>
<dbReference type="GO" id="GO:0004857">
    <property type="term" value="F:enzyme inhibitor activity"/>
    <property type="evidence" value="ECO:0007669"/>
    <property type="project" value="InterPro"/>
</dbReference>
<evidence type="ECO:0000313" key="6">
    <source>
        <dbReference type="EMBL" id="KAF8693326.1"/>
    </source>
</evidence>
<dbReference type="InterPro" id="IPR034088">
    <property type="entry name" value="Pla_a_1-like"/>
</dbReference>
<dbReference type="NCBIfam" id="TIGR01614">
    <property type="entry name" value="PME_inhib"/>
    <property type="match status" value="2"/>
</dbReference>
<keyword evidence="7" id="KW-1185">Reference proteome</keyword>
<evidence type="ECO:0000256" key="2">
    <source>
        <dbReference type="ARBA" id="ARBA00023157"/>
    </source>
</evidence>
<feature type="chain" id="PRO_5032528135" description="Pectinesterase inhibitor domain-containing protein" evidence="4">
    <location>
        <begin position="29"/>
        <end position="490"/>
    </location>
</feature>
<accession>A0A835BB39</accession>
<dbReference type="Proteomes" id="UP000636709">
    <property type="component" value="Unassembled WGS sequence"/>
</dbReference>
<dbReference type="AlphaFoldDB" id="A0A835BB39"/>
<sequence length="490" mass="51079">MTPSTSSARILALVAALALTSVVSGVGATPETTCAAAAARDHRVDYGFCVSRLSHHHDSPDADMWGLAKVAADVGVATAGDAVYDIKKALQQLANKPGAGGARAAALERCRELYDAAGLAFAEAYDGINRREYAAGKAKAAEAASLARRCGEAFARAGGAPPPPQVARWGEESAKIAVVCTAITDLLIWQTGRSQLLPGGDTLLAAMWQLLDLAKLARVTTLLLANACRTAEGEGFPRAEHVAARRRTMGPGITPSGHLSPSMRRARSVAGDGRLTSGPAPARVAALRHSAIPPRLKFAFERSGSIDRSTTTKMRPPTARLLAAGAMVALGCLAVGAGATVVTTCRAAADSDARVDYRFCVAQLGRHRESPDADIWGLAKVAALTGIINADNAVYDAKKMLVKPGTAGPKRAALEQCSKLYDSMGYAFAKAVGELNYRRYGSAKEKAASFAHQCDDALAKAGAVPSPMAKRSSYSVKIAIICTAITNLIK</sequence>
<comment type="similarity">
    <text evidence="3">Belongs to the PMEI family.</text>
</comment>